<evidence type="ECO:0000313" key="2">
    <source>
        <dbReference type="EMBL" id="CAH2064503.1"/>
    </source>
</evidence>
<organism evidence="2 3">
    <name type="scientific">Iphiclides podalirius</name>
    <name type="common">scarce swallowtail</name>
    <dbReference type="NCBI Taxonomy" id="110791"/>
    <lineage>
        <taxon>Eukaryota</taxon>
        <taxon>Metazoa</taxon>
        <taxon>Ecdysozoa</taxon>
        <taxon>Arthropoda</taxon>
        <taxon>Hexapoda</taxon>
        <taxon>Insecta</taxon>
        <taxon>Pterygota</taxon>
        <taxon>Neoptera</taxon>
        <taxon>Endopterygota</taxon>
        <taxon>Lepidoptera</taxon>
        <taxon>Glossata</taxon>
        <taxon>Ditrysia</taxon>
        <taxon>Papilionoidea</taxon>
        <taxon>Papilionidae</taxon>
        <taxon>Papilioninae</taxon>
        <taxon>Iphiclides</taxon>
    </lineage>
</organism>
<protein>
    <submittedName>
        <fullName evidence="2">Uncharacterized protein</fullName>
    </submittedName>
</protein>
<evidence type="ECO:0000256" key="1">
    <source>
        <dbReference type="SAM" id="MobiDB-lite"/>
    </source>
</evidence>
<sequence length="80" mass="8821">MPLPYYRDCLSSPFSGSNSPLFQICDFRLIIDGLDNLGEEQTDKGGADADAGPHPGKILNSGLSDLPPLRFRRRGRDRCL</sequence>
<name>A0ABN8ITP8_9NEOP</name>
<proteinExistence type="predicted"/>
<dbReference type="EMBL" id="OW152842">
    <property type="protein sequence ID" value="CAH2064503.1"/>
    <property type="molecule type" value="Genomic_DNA"/>
</dbReference>
<gene>
    <name evidence="2" type="ORF">IPOD504_LOCUS12774</name>
</gene>
<feature type="region of interest" description="Disordered" evidence="1">
    <location>
        <begin position="39"/>
        <end position="80"/>
    </location>
</feature>
<keyword evidence="3" id="KW-1185">Reference proteome</keyword>
<accession>A0ABN8ITP8</accession>
<evidence type="ECO:0000313" key="3">
    <source>
        <dbReference type="Proteomes" id="UP000837857"/>
    </source>
</evidence>
<feature type="non-terminal residue" evidence="2">
    <location>
        <position position="1"/>
    </location>
</feature>
<dbReference type="Proteomes" id="UP000837857">
    <property type="component" value="Chromosome 30"/>
</dbReference>
<reference evidence="2" key="1">
    <citation type="submission" date="2022-03" db="EMBL/GenBank/DDBJ databases">
        <authorList>
            <person name="Martin H S."/>
        </authorList>
    </citation>
    <scope>NUCLEOTIDE SEQUENCE</scope>
</reference>
<feature type="compositionally biased region" description="Basic residues" evidence="1">
    <location>
        <begin position="70"/>
        <end position="80"/>
    </location>
</feature>